<dbReference type="EMBL" id="NIRI02000042">
    <property type="protein sequence ID" value="KAG5450089.1"/>
    <property type="molecule type" value="Genomic_DNA"/>
</dbReference>
<dbReference type="InParanoid" id="A0A3R7CS86"/>
<keyword evidence="2" id="KW-1185">Reference proteome</keyword>
<evidence type="ECO:0000313" key="2">
    <source>
        <dbReference type="Proteomes" id="UP000286415"/>
    </source>
</evidence>
<name>A0A3R7CS86_CLOSI</name>
<proteinExistence type="predicted"/>
<dbReference type="Proteomes" id="UP000286415">
    <property type="component" value="Unassembled WGS sequence"/>
</dbReference>
<protein>
    <submittedName>
        <fullName evidence="1">Uncharacterized protein</fullName>
    </submittedName>
</protein>
<sequence>MKGLDVEICCLSETHLCDSSQLQAPFKNSLVFYLIYFGDVEVPSNGVCRPQQTEKTFGLTTDFTCTTCRKSFEETTSKSAEVETQTVRHHLEFEKNFRQTELMVKHLANMYQSGKTILANWLTSGYIITQSSFNTTQLQHNLLAESTPQQIHHPPKDGWRRCKIWLPTDVSGDLVVSFYPDCLNECLEVLSNKPWLYGSEASVFNTDVMLLMMMMDG</sequence>
<reference evidence="1 2" key="1">
    <citation type="journal article" date="2018" name="Biotechnol. Adv.">
        <title>Improved genomic resources and new bioinformatic workflow for the carcinogenic parasite Clonorchis sinensis: Biotechnological implications.</title>
        <authorList>
            <person name="Wang D."/>
            <person name="Korhonen P.K."/>
            <person name="Gasser R.B."/>
            <person name="Young N.D."/>
        </authorList>
    </citation>
    <scope>NUCLEOTIDE SEQUENCE [LARGE SCALE GENOMIC DNA]</scope>
    <source>
        <strain evidence="1">Cs-k2</strain>
    </source>
</reference>
<evidence type="ECO:0000313" key="1">
    <source>
        <dbReference type="EMBL" id="KAG5450089.1"/>
    </source>
</evidence>
<accession>A0A3R7CS86</accession>
<dbReference type="AlphaFoldDB" id="A0A3R7CS86"/>
<comment type="caution">
    <text evidence="1">The sequence shown here is derived from an EMBL/GenBank/DDBJ whole genome shotgun (WGS) entry which is preliminary data.</text>
</comment>
<reference evidence="1 2" key="2">
    <citation type="journal article" date="2021" name="Genomics">
        <title>High-quality reference genome for Clonorchis sinensis.</title>
        <authorList>
            <person name="Young N.D."/>
            <person name="Stroehlein A.J."/>
            <person name="Kinkar L."/>
            <person name="Wang T."/>
            <person name="Sohn W.M."/>
            <person name="Chang B.C.H."/>
            <person name="Kaur P."/>
            <person name="Weisz D."/>
            <person name="Dudchenko O."/>
            <person name="Aiden E.L."/>
            <person name="Korhonen P.K."/>
            <person name="Gasser R.B."/>
        </authorList>
    </citation>
    <scope>NUCLEOTIDE SEQUENCE [LARGE SCALE GENOMIC DNA]</scope>
    <source>
        <strain evidence="1">Cs-k2</strain>
    </source>
</reference>
<organism evidence="1 2">
    <name type="scientific">Clonorchis sinensis</name>
    <name type="common">Chinese liver fluke</name>
    <dbReference type="NCBI Taxonomy" id="79923"/>
    <lineage>
        <taxon>Eukaryota</taxon>
        <taxon>Metazoa</taxon>
        <taxon>Spiralia</taxon>
        <taxon>Lophotrochozoa</taxon>
        <taxon>Platyhelminthes</taxon>
        <taxon>Trematoda</taxon>
        <taxon>Digenea</taxon>
        <taxon>Opisthorchiida</taxon>
        <taxon>Opisthorchiata</taxon>
        <taxon>Opisthorchiidae</taxon>
        <taxon>Clonorchis</taxon>
    </lineage>
</organism>
<gene>
    <name evidence="1" type="ORF">CSKR_102242</name>
</gene>